<evidence type="ECO:0000313" key="4">
    <source>
        <dbReference type="Proteomes" id="UP001174909"/>
    </source>
</evidence>
<keyword evidence="1" id="KW-0812">Transmembrane</keyword>
<evidence type="ECO:0000256" key="2">
    <source>
        <dbReference type="SAM" id="SignalP"/>
    </source>
</evidence>
<dbReference type="Proteomes" id="UP001174909">
    <property type="component" value="Unassembled WGS sequence"/>
</dbReference>
<gene>
    <name evidence="3" type="ORF">GBAR_LOCUS1904</name>
</gene>
<evidence type="ECO:0000313" key="3">
    <source>
        <dbReference type="EMBL" id="CAI7996598.1"/>
    </source>
</evidence>
<keyword evidence="2" id="KW-0732">Signal</keyword>
<keyword evidence="4" id="KW-1185">Reference proteome</keyword>
<accession>A0AA35QZE7</accession>
<dbReference type="AlphaFoldDB" id="A0AA35QZE7"/>
<feature type="chain" id="PRO_5041280472" description="Ig-like domain-containing protein" evidence="2">
    <location>
        <begin position="21"/>
        <end position="292"/>
    </location>
</feature>
<evidence type="ECO:0000256" key="1">
    <source>
        <dbReference type="SAM" id="Phobius"/>
    </source>
</evidence>
<sequence>MLLGVLSLVVLTELSTMTFCIEIVSGPLTVSNALLGDIARFECVLSSEDLTPRWNINGTDFTVSSLPPGFQFESHSTLKVLIVNPVKQELNNTCFYCFLLLINARAESPPAKLIIQPPLATRSFSSSSRQPQATSSLQLMPTLGYSSSSTWQSIVTHSYSDTSLIGSTVTAESPATLPPILTPAVSMITTTKTESSTQLLIGVYSAVPTVLLISALNVAVIGYLIHCRHKRKKGVKQQERVHVYEDVDATIPASPTDVKQNPAYSTTFEVKENPAYITTTMFTLTATKTDIV</sequence>
<organism evidence="3 4">
    <name type="scientific">Geodia barretti</name>
    <name type="common">Barrett's horny sponge</name>
    <dbReference type="NCBI Taxonomy" id="519541"/>
    <lineage>
        <taxon>Eukaryota</taxon>
        <taxon>Metazoa</taxon>
        <taxon>Porifera</taxon>
        <taxon>Demospongiae</taxon>
        <taxon>Heteroscleromorpha</taxon>
        <taxon>Tetractinellida</taxon>
        <taxon>Astrophorina</taxon>
        <taxon>Geodiidae</taxon>
        <taxon>Geodia</taxon>
    </lineage>
</organism>
<reference evidence="3" key="1">
    <citation type="submission" date="2023-03" db="EMBL/GenBank/DDBJ databases">
        <authorList>
            <person name="Steffen K."/>
            <person name="Cardenas P."/>
        </authorList>
    </citation>
    <scope>NUCLEOTIDE SEQUENCE</scope>
</reference>
<protein>
    <recommendedName>
        <fullName evidence="5">Ig-like domain-containing protein</fullName>
    </recommendedName>
</protein>
<name>A0AA35QZE7_GEOBA</name>
<feature type="transmembrane region" description="Helical" evidence="1">
    <location>
        <begin position="199"/>
        <end position="225"/>
    </location>
</feature>
<comment type="caution">
    <text evidence="3">The sequence shown here is derived from an EMBL/GenBank/DDBJ whole genome shotgun (WGS) entry which is preliminary data.</text>
</comment>
<dbReference type="EMBL" id="CASHTH010000274">
    <property type="protein sequence ID" value="CAI7996598.1"/>
    <property type="molecule type" value="Genomic_DNA"/>
</dbReference>
<evidence type="ECO:0008006" key="5">
    <source>
        <dbReference type="Google" id="ProtNLM"/>
    </source>
</evidence>
<proteinExistence type="predicted"/>
<keyword evidence="1" id="KW-1133">Transmembrane helix</keyword>
<feature type="signal peptide" evidence="2">
    <location>
        <begin position="1"/>
        <end position="20"/>
    </location>
</feature>
<keyword evidence="1" id="KW-0472">Membrane</keyword>